<feature type="non-terminal residue" evidence="1">
    <location>
        <position position="38"/>
    </location>
</feature>
<dbReference type="Proteomes" id="UP000053864">
    <property type="component" value="Unassembled WGS sequence"/>
</dbReference>
<organism evidence="1">
    <name type="scientific">Phytophthora nicotianae</name>
    <name type="common">Potato buckeye rot agent</name>
    <name type="synonym">Phytophthora parasitica</name>
    <dbReference type="NCBI Taxonomy" id="4792"/>
    <lineage>
        <taxon>Eukaryota</taxon>
        <taxon>Sar</taxon>
        <taxon>Stramenopiles</taxon>
        <taxon>Oomycota</taxon>
        <taxon>Peronosporomycetes</taxon>
        <taxon>Peronosporales</taxon>
        <taxon>Peronosporaceae</taxon>
        <taxon>Phytophthora</taxon>
    </lineage>
</organism>
<gene>
    <name evidence="1" type="ORF">L916_13377</name>
</gene>
<proteinExistence type="predicted"/>
<evidence type="ECO:0000313" key="1">
    <source>
        <dbReference type="EMBL" id="ETL34390.1"/>
    </source>
</evidence>
<sequence length="38" mass="4343">MSVELLPKIRVLSSASFNQQLAKREKKNLTEGMVVRLK</sequence>
<reference evidence="1" key="1">
    <citation type="submission" date="2013-11" db="EMBL/GenBank/DDBJ databases">
        <title>The Genome Sequence of Phytophthora parasitica CJ05E6.</title>
        <authorList>
            <consortium name="The Broad Institute Genomics Platform"/>
            <person name="Russ C."/>
            <person name="Tyler B."/>
            <person name="Panabieres F."/>
            <person name="Shan W."/>
            <person name="Tripathy S."/>
            <person name="Grunwald N."/>
            <person name="Machado M."/>
            <person name="Johnson C.S."/>
            <person name="Arredondo F."/>
            <person name="Hong C."/>
            <person name="Coffey M."/>
            <person name="Young S.K."/>
            <person name="Zeng Q."/>
            <person name="Gargeya S."/>
            <person name="Fitzgerald M."/>
            <person name="Abouelleil A."/>
            <person name="Alvarado L."/>
            <person name="Chapman S.B."/>
            <person name="Gainer-Dewar J."/>
            <person name="Goldberg J."/>
            <person name="Griggs A."/>
            <person name="Gujja S."/>
            <person name="Hansen M."/>
            <person name="Howarth C."/>
            <person name="Imamovic A."/>
            <person name="Ireland A."/>
            <person name="Larimer J."/>
            <person name="McCowan C."/>
            <person name="Murphy C."/>
            <person name="Pearson M."/>
            <person name="Poon T.W."/>
            <person name="Priest M."/>
            <person name="Roberts A."/>
            <person name="Saif S."/>
            <person name="Shea T."/>
            <person name="Sykes S."/>
            <person name="Wortman J."/>
            <person name="Nusbaum C."/>
            <person name="Birren B."/>
        </authorList>
    </citation>
    <scope>NUCLEOTIDE SEQUENCE [LARGE SCALE GENOMIC DNA]</scope>
    <source>
        <strain evidence="1">CJ05E6</strain>
    </source>
</reference>
<dbReference type="EMBL" id="KI674349">
    <property type="protein sequence ID" value="ETL34390.1"/>
    <property type="molecule type" value="Genomic_DNA"/>
</dbReference>
<accession>W2IJV7</accession>
<name>W2IJV7_PHYNI</name>
<protein>
    <submittedName>
        <fullName evidence="1">Uncharacterized protein</fullName>
    </submittedName>
</protein>
<dbReference type="AlphaFoldDB" id="W2IJV7"/>